<gene>
    <name evidence="2" type="ORF">RCOM_1316930</name>
</gene>
<evidence type="ECO:0000313" key="2">
    <source>
        <dbReference type="EMBL" id="EEF43532.1"/>
    </source>
</evidence>
<protein>
    <submittedName>
        <fullName evidence="2">Uncharacterized protein</fullName>
    </submittedName>
</protein>
<dbReference type="InterPro" id="IPR044952">
    <property type="entry name" value="SUV2"/>
</dbReference>
<dbReference type="AlphaFoldDB" id="B9RZ30"/>
<dbReference type="InParanoid" id="B9RZ30"/>
<name>B9RZ30_RICCO</name>
<keyword evidence="3" id="KW-1185">Reference proteome</keyword>
<dbReference type="eggNOG" id="ENOG502QR7S">
    <property type="taxonomic scope" value="Eukaryota"/>
</dbReference>
<sequence length="651" mass="72539">MKEESFEEWDADFLDQLIQVEELALSSSSTNPLLIPSQPTTTATAATTFSIQPPQQQHYHHNTCFSYSPPRELSQKPIDFHNNNNGLSFFTPPFSLPQQTHKDQEIDRLKRELGTVSKKLSDLEQECLQLRNERNRKEEEIKFVYSRTAEKDNSVHTNLECGVLTEKSHGATKQSRHAKALETEIGYPIRLATSSSKGIGVQTDKVGELSNLDLNGDLPSQENLSDKLLGIWSSASDQKLGRNLISKLFMACAVDFHFLFGHMSMNASSESGEFRLGESSSSAALQYHMHSFDVSEAAKISYLYSVLIKVSNGLLHLEAMLGPLIDLCRLENDAPFPSYETFGTKFCDPQHVCKKGFSDADIGLPFSCVNWVSLFELLHQIAVRKTQGRVRLEAISIMNVILLRTNAHAEREIFGQAPVFESIAQFLKREAGSYVQKESLDLLFLLLNCPKLLSVFHSGCKEGDIAANDANNASTRKGFSAILEGLADCIACSGNDIEDIQLRKRAVIMLAFLAASGKSGFEILVNHKLHGGKNFLMLILQVLISEMDVEMSVSSESAESIKARVLLMREVLILLNRLVSNPGYSAVVLQVLTASREMASLTIDIVTRLSRKDQILRLSDSITRQMRESEIVDLARVLKKRVFTYLGDTIP</sequence>
<dbReference type="Proteomes" id="UP000008311">
    <property type="component" value="Unassembled WGS sequence"/>
</dbReference>
<dbReference type="FunCoup" id="B9RZ30">
    <property type="interactions" value="572"/>
</dbReference>
<organism evidence="2 3">
    <name type="scientific">Ricinus communis</name>
    <name type="common">Castor bean</name>
    <dbReference type="NCBI Taxonomy" id="3988"/>
    <lineage>
        <taxon>Eukaryota</taxon>
        <taxon>Viridiplantae</taxon>
        <taxon>Streptophyta</taxon>
        <taxon>Embryophyta</taxon>
        <taxon>Tracheophyta</taxon>
        <taxon>Spermatophyta</taxon>
        <taxon>Magnoliopsida</taxon>
        <taxon>eudicotyledons</taxon>
        <taxon>Gunneridae</taxon>
        <taxon>Pentapetalae</taxon>
        <taxon>rosids</taxon>
        <taxon>fabids</taxon>
        <taxon>Malpighiales</taxon>
        <taxon>Euphorbiaceae</taxon>
        <taxon>Acalyphoideae</taxon>
        <taxon>Acalypheae</taxon>
        <taxon>Ricinus</taxon>
    </lineage>
</organism>
<dbReference type="PANTHER" id="PTHR35761">
    <property type="entry name" value="ATR INTERACTING PROTEIN"/>
    <property type="match status" value="1"/>
</dbReference>
<dbReference type="GO" id="GO:0006974">
    <property type="term" value="P:DNA damage response"/>
    <property type="evidence" value="ECO:0007669"/>
    <property type="project" value="InterPro"/>
</dbReference>
<dbReference type="STRING" id="3988.B9RZ30"/>
<feature type="coiled-coil region" evidence="1">
    <location>
        <begin position="106"/>
        <end position="140"/>
    </location>
</feature>
<keyword evidence="1" id="KW-0175">Coiled coil</keyword>
<dbReference type="PANTHER" id="PTHR35761:SF1">
    <property type="entry name" value="PROTEIN SENSITIVE TO UV 2"/>
    <property type="match status" value="1"/>
</dbReference>
<evidence type="ECO:0000313" key="3">
    <source>
        <dbReference type="Proteomes" id="UP000008311"/>
    </source>
</evidence>
<reference evidence="3" key="1">
    <citation type="journal article" date="2010" name="Nat. Biotechnol.">
        <title>Draft genome sequence of the oilseed species Ricinus communis.</title>
        <authorList>
            <person name="Chan A.P."/>
            <person name="Crabtree J."/>
            <person name="Zhao Q."/>
            <person name="Lorenzi H."/>
            <person name="Orvis J."/>
            <person name="Puiu D."/>
            <person name="Melake-Berhan A."/>
            <person name="Jones K.M."/>
            <person name="Redman J."/>
            <person name="Chen G."/>
            <person name="Cahoon E.B."/>
            <person name="Gedil M."/>
            <person name="Stanke M."/>
            <person name="Haas B.J."/>
            <person name="Wortman J.R."/>
            <person name="Fraser-Liggett C.M."/>
            <person name="Ravel J."/>
            <person name="Rabinowicz P.D."/>
        </authorList>
    </citation>
    <scope>NUCLEOTIDE SEQUENCE [LARGE SCALE GENOMIC DNA]</scope>
    <source>
        <strain evidence="3">cv. Hale</strain>
    </source>
</reference>
<evidence type="ECO:0000256" key="1">
    <source>
        <dbReference type="SAM" id="Coils"/>
    </source>
</evidence>
<dbReference type="EMBL" id="EQ973832">
    <property type="protein sequence ID" value="EEF43532.1"/>
    <property type="molecule type" value="Genomic_DNA"/>
</dbReference>
<accession>B9RZ30</accession>
<proteinExistence type="predicted"/>